<organism evidence="3 4">
    <name type="scientific">Globisporangium ultimum (strain ATCC 200006 / CBS 805.95 / DAOM BR144)</name>
    <name type="common">Pythium ultimum</name>
    <dbReference type="NCBI Taxonomy" id="431595"/>
    <lineage>
        <taxon>Eukaryota</taxon>
        <taxon>Sar</taxon>
        <taxon>Stramenopiles</taxon>
        <taxon>Oomycota</taxon>
        <taxon>Peronosporomycetes</taxon>
        <taxon>Pythiales</taxon>
        <taxon>Pythiaceae</taxon>
        <taxon>Globisporangium</taxon>
    </lineage>
</organism>
<evidence type="ECO:0000313" key="4">
    <source>
        <dbReference type="Proteomes" id="UP000019132"/>
    </source>
</evidence>
<dbReference type="SUPFAM" id="SSF49899">
    <property type="entry name" value="Concanavalin A-like lectins/glucanases"/>
    <property type="match status" value="1"/>
</dbReference>
<dbReference type="PANTHER" id="PTHR12223:SF19">
    <property type="entry name" value="LEGUME LECTIN DOMAIN-CONTAINING PROTEIN"/>
    <property type="match status" value="1"/>
</dbReference>
<proteinExistence type="predicted"/>
<dbReference type="PROSITE" id="PS51257">
    <property type="entry name" value="PROKAR_LIPOPROTEIN"/>
    <property type="match status" value="1"/>
</dbReference>
<name>K3WJM2_GLOUD</name>
<dbReference type="GO" id="GO:0030246">
    <property type="term" value="F:carbohydrate binding"/>
    <property type="evidence" value="ECO:0007669"/>
    <property type="project" value="UniProtKB-KW"/>
</dbReference>
<dbReference type="VEuPathDB" id="FungiDB:PYU1_G005153"/>
<dbReference type="STRING" id="431595.K3WJM2"/>
<dbReference type="Pfam" id="PF00139">
    <property type="entry name" value="Lectin_legB"/>
    <property type="match status" value="1"/>
</dbReference>
<dbReference type="PANTHER" id="PTHR12223">
    <property type="entry name" value="VESICULAR MANNOSE-BINDING LECTIN"/>
    <property type="match status" value="1"/>
</dbReference>
<dbReference type="AlphaFoldDB" id="K3WJM2"/>
<dbReference type="InterPro" id="IPR013320">
    <property type="entry name" value="ConA-like_dom_sf"/>
</dbReference>
<dbReference type="EnsemblProtists" id="PYU1_T005164">
    <property type="protein sequence ID" value="PYU1_T005164"/>
    <property type="gene ID" value="PYU1_G005153"/>
</dbReference>
<dbReference type="OMA" id="SMYSATY"/>
<protein>
    <recommendedName>
        <fullName evidence="2">Legume lectin domain-containing protein</fullName>
    </recommendedName>
</protein>
<evidence type="ECO:0000259" key="2">
    <source>
        <dbReference type="Pfam" id="PF00139"/>
    </source>
</evidence>
<feature type="domain" description="Legume lectin" evidence="2">
    <location>
        <begin position="108"/>
        <end position="357"/>
    </location>
</feature>
<reference evidence="4" key="2">
    <citation type="submission" date="2010-04" db="EMBL/GenBank/DDBJ databases">
        <authorList>
            <person name="Buell R."/>
            <person name="Hamilton J."/>
            <person name="Hostetler J."/>
        </authorList>
    </citation>
    <scope>NUCLEOTIDE SEQUENCE [LARGE SCALE GENOMIC DNA]</scope>
    <source>
        <strain evidence="4">DAOM:BR144</strain>
    </source>
</reference>
<dbReference type="HOGENOM" id="CLU_060869_0_0_1"/>
<dbReference type="EMBL" id="GL376564">
    <property type="status" value="NOT_ANNOTATED_CDS"/>
    <property type="molecule type" value="Genomic_DNA"/>
</dbReference>
<reference evidence="4" key="1">
    <citation type="journal article" date="2010" name="Genome Biol.">
        <title>Genome sequence of the necrotrophic plant pathogen Pythium ultimum reveals original pathogenicity mechanisms and effector repertoire.</title>
        <authorList>
            <person name="Levesque C.A."/>
            <person name="Brouwer H."/>
            <person name="Cano L."/>
            <person name="Hamilton J.P."/>
            <person name="Holt C."/>
            <person name="Huitema E."/>
            <person name="Raffaele S."/>
            <person name="Robideau G.P."/>
            <person name="Thines M."/>
            <person name="Win J."/>
            <person name="Zerillo M.M."/>
            <person name="Beakes G.W."/>
            <person name="Boore J.L."/>
            <person name="Busam D."/>
            <person name="Dumas B."/>
            <person name="Ferriera S."/>
            <person name="Fuerstenberg S.I."/>
            <person name="Gachon C.M."/>
            <person name="Gaulin E."/>
            <person name="Govers F."/>
            <person name="Grenville-Briggs L."/>
            <person name="Horner N."/>
            <person name="Hostetler J."/>
            <person name="Jiang R.H."/>
            <person name="Johnson J."/>
            <person name="Krajaejun T."/>
            <person name="Lin H."/>
            <person name="Meijer H.J."/>
            <person name="Moore B."/>
            <person name="Morris P."/>
            <person name="Phuntmart V."/>
            <person name="Puiu D."/>
            <person name="Shetty J."/>
            <person name="Stajich J.E."/>
            <person name="Tripathy S."/>
            <person name="Wawra S."/>
            <person name="van West P."/>
            <person name="Whitty B.R."/>
            <person name="Coutinho P.M."/>
            <person name="Henrissat B."/>
            <person name="Martin F."/>
            <person name="Thomas P.D."/>
            <person name="Tyler B.M."/>
            <person name="De Vries R.P."/>
            <person name="Kamoun S."/>
            <person name="Yandell M."/>
            <person name="Tisserat N."/>
            <person name="Buell C.R."/>
        </authorList>
    </citation>
    <scope>NUCLEOTIDE SEQUENCE</scope>
    <source>
        <strain evidence="4">DAOM:BR144</strain>
    </source>
</reference>
<dbReference type="InterPro" id="IPR001220">
    <property type="entry name" value="Legume_lectin_dom"/>
</dbReference>
<dbReference type="InParanoid" id="K3WJM2"/>
<dbReference type="InterPro" id="IPR051136">
    <property type="entry name" value="Intracellular_Lectin-GPT"/>
</dbReference>
<keyword evidence="1" id="KW-0430">Lectin</keyword>
<keyword evidence="4" id="KW-1185">Reference proteome</keyword>
<accession>K3WJM2</accession>
<dbReference type="Proteomes" id="UP000019132">
    <property type="component" value="Unassembled WGS sequence"/>
</dbReference>
<dbReference type="InterPro" id="IPR056573">
    <property type="entry name" value="Lectin_L-type_dom"/>
</dbReference>
<sequence>MNEWCRGVEAEFVYYDFNGTMGLVLNGNAATSSCARIARNEYSETTGRNDVREASLETVHHQLLERVVLEATETENHATSARIAVETAGVGHRDVFFPSQEERCAVRLRLTASQPRQVASAWYAEPLPVLQGFETRFTFQLTDQSKRCYEVKDQYFGVRHYRSCAVHGGDGFAFVVHSHPNKTSTLGAPHSNLSKQSHLGFEGLHNSLAIEFDTWFNTEQPDTFYDHVTIYSNGQKENSVLESTRLSATVLHDLADGRIHSVKIRYYNELKYEYAPYFSSTTNLVKFIQDVSEGRRVGTLVVFMDDGLDTDTPILAIPINLAATLRLQADEAFVGFTASTGNSWQKHDILGWYYCTQPPCLDEYGTEMKFEFDYNQQSMVSAATHAKNLYPIYIYPDTTPWAKQQSYFAADQTRGLVL</sequence>
<evidence type="ECO:0000313" key="3">
    <source>
        <dbReference type="EnsemblProtists" id="PYU1_T005164"/>
    </source>
</evidence>
<evidence type="ECO:0000256" key="1">
    <source>
        <dbReference type="ARBA" id="ARBA00022734"/>
    </source>
</evidence>
<dbReference type="Gene3D" id="2.60.120.200">
    <property type="match status" value="1"/>
</dbReference>
<dbReference type="eggNOG" id="ENOG502QS8X">
    <property type="taxonomic scope" value="Eukaryota"/>
</dbReference>
<dbReference type="CDD" id="cd01951">
    <property type="entry name" value="lectin_L-type"/>
    <property type="match status" value="1"/>
</dbReference>
<reference evidence="3" key="3">
    <citation type="submission" date="2015-02" db="UniProtKB">
        <authorList>
            <consortium name="EnsemblProtists"/>
        </authorList>
    </citation>
    <scope>IDENTIFICATION</scope>
    <source>
        <strain evidence="3">DAOM BR144</strain>
    </source>
</reference>